<keyword evidence="2" id="KW-0521">NADP</keyword>
<evidence type="ECO:0008006" key="6">
    <source>
        <dbReference type="Google" id="ProtNLM"/>
    </source>
</evidence>
<dbReference type="PRINTS" id="PR00080">
    <property type="entry name" value="SDRFAMILY"/>
</dbReference>
<dbReference type="InterPro" id="IPR002347">
    <property type="entry name" value="SDR_fam"/>
</dbReference>
<accession>A0A5N5WPZ1</accession>
<comment type="similarity">
    <text evidence="1 3">Belongs to the short-chain dehydrogenases/reductases (SDR) family.</text>
</comment>
<dbReference type="PANTHER" id="PTHR42760:SF122">
    <property type="entry name" value="NAD(P)-BINDING PROTEIN"/>
    <property type="match status" value="1"/>
</dbReference>
<dbReference type="CDD" id="cd05233">
    <property type="entry name" value="SDR_c"/>
    <property type="match status" value="1"/>
</dbReference>
<dbReference type="AlphaFoldDB" id="A0A5N5WPZ1"/>
<evidence type="ECO:0000313" key="5">
    <source>
        <dbReference type="Proteomes" id="UP000326565"/>
    </source>
</evidence>
<evidence type="ECO:0000256" key="3">
    <source>
        <dbReference type="RuleBase" id="RU000363"/>
    </source>
</evidence>
<reference evidence="4 5" key="1">
    <citation type="submission" date="2019-04" db="EMBL/GenBank/DDBJ databases">
        <title>Friends and foes A comparative genomics study of 23 Aspergillus species from section Flavi.</title>
        <authorList>
            <consortium name="DOE Joint Genome Institute"/>
            <person name="Kjaerbolling I."/>
            <person name="Vesth T."/>
            <person name="Frisvad J.C."/>
            <person name="Nybo J.L."/>
            <person name="Theobald S."/>
            <person name="Kildgaard S."/>
            <person name="Isbrandt T."/>
            <person name="Kuo A."/>
            <person name="Sato A."/>
            <person name="Lyhne E.K."/>
            <person name="Kogle M.E."/>
            <person name="Wiebenga A."/>
            <person name="Kun R.S."/>
            <person name="Lubbers R.J."/>
            <person name="Makela M.R."/>
            <person name="Barry K."/>
            <person name="Chovatia M."/>
            <person name="Clum A."/>
            <person name="Daum C."/>
            <person name="Haridas S."/>
            <person name="He G."/>
            <person name="LaButti K."/>
            <person name="Lipzen A."/>
            <person name="Mondo S."/>
            <person name="Riley R."/>
            <person name="Salamov A."/>
            <person name="Simmons B.A."/>
            <person name="Magnuson J.K."/>
            <person name="Henrissat B."/>
            <person name="Mortensen U.H."/>
            <person name="Larsen T.O."/>
            <person name="Devries R.P."/>
            <person name="Grigoriev I.V."/>
            <person name="Machida M."/>
            <person name="Baker S.E."/>
            <person name="Andersen M.R."/>
        </authorList>
    </citation>
    <scope>NUCLEOTIDE SEQUENCE [LARGE SCALE GENOMIC DNA]</scope>
    <source>
        <strain evidence="4 5">CBS 151.66</strain>
    </source>
</reference>
<dbReference type="InterPro" id="IPR036291">
    <property type="entry name" value="NAD(P)-bd_dom_sf"/>
</dbReference>
<proteinExistence type="inferred from homology"/>
<dbReference type="OrthoDB" id="1933717at2759"/>
<dbReference type="PANTHER" id="PTHR42760">
    <property type="entry name" value="SHORT-CHAIN DEHYDROGENASES/REDUCTASES FAMILY MEMBER"/>
    <property type="match status" value="1"/>
</dbReference>
<evidence type="ECO:0000256" key="1">
    <source>
        <dbReference type="ARBA" id="ARBA00006484"/>
    </source>
</evidence>
<name>A0A5N5WPZ1_9EURO</name>
<dbReference type="GO" id="GO:0048038">
    <property type="term" value="F:quinone binding"/>
    <property type="evidence" value="ECO:0007669"/>
    <property type="project" value="TreeGrafter"/>
</dbReference>
<dbReference type="GO" id="GO:0016616">
    <property type="term" value="F:oxidoreductase activity, acting on the CH-OH group of donors, NAD or NADP as acceptor"/>
    <property type="evidence" value="ECO:0007669"/>
    <property type="project" value="TreeGrafter"/>
</dbReference>
<dbReference type="Gene3D" id="3.40.50.720">
    <property type="entry name" value="NAD(P)-binding Rossmann-like Domain"/>
    <property type="match status" value="1"/>
</dbReference>
<protein>
    <recommendedName>
        <fullName evidence="6">NAD(P)-binding protein</fullName>
    </recommendedName>
</protein>
<evidence type="ECO:0000256" key="2">
    <source>
        <dbReference type="ARBA" id="ARBA00022857"/>
    </source>
</evidence>
<gene>
    <name evidence="4" type="ORF">BDV29DRAFT_197875</name>
</gene>
<evidence type="ECO:0000313" key="4">
    <source>
        <dbReference type="EMBL" id="KAB8070583.1"/>
    </source>
</evidence>
<dbReference type="PRINTS" id="PR00081">
    <property type="entry name" value="GDHRDH"/>
</dbReference>
<dbReference type="GO" id="GO:0006633">
    <property type="term" value="P:fatty acid biosynthetic process"/>
    <property type="evidence" value="ECO:0007669"/>
    <property type="project" value="TreeGrafter"/>
</dbReference>
<dbReference type="Pfam" id="PF00106">
    <property type="entry name" value="adh_short"/>
    <property type="match status" value="1"/>
</dbReference>
<dbReference type="SUPFAM" id="SSF51735">
    <property type="entry name" value="NAD(P)-binding Rossmann-fold domains"/>
    <property type="match status" value="1"/>
</dbReference>
<dbReference type="EMBL" id="ML732297">
    <property type="protein sequence ID" value="KAB8070583.1"/>
    <property type="molecule type" value="Genomic_DNA"/>
</dbReference>
<sequence length="257" mass="27831">MYRTEYPRLRKNIVVTGGGTEIGNAIAISFTQAGSKSISIVGRRPDKLQAGAEMISAAASERTNEVLFEVADLLERAQVDQAFQSIVSKVGKVDVLVANAGMLPAPGSLKDYSAEAFIHGIEGNVLTMNSFQAFLPLAGSDPIILSTSTCLTNITSIPGISGYAVSKAACLKMMDYLAVENPHLHVVSVQLGWVATDMNGHQKEAPIQSYVWLASPEARFLRGKFVWANWDAHKLVERADEIQATQLLNWVLEGNLN</sequence>
<organism evidence="4 5">
    <name type="scientific">Aspergillus leporis</name>
    <dbReference type="NCBI Taxonomy" id="41062"/>
    <lineage>
        <taxon>Eukaryota</taxon>
        <taxon>Fungi</taxon>
        <taxon>Dikarya</taxon>
        <taxon>Ascomycota</taxon>
        <taxon>Pezizomycotina</taxon>
        <taxon>Eurotiomycetes</taxon>
        <taxon>Eurotiomycetidae</taxon>
        <taxon>Eurotiales</taxon>
        <taxon>Aspergillaceae</taxon>
        <taxon>Aspergillus</taxon>
        <taxon>Aspergillus subgen. Circumdati</taxon>
    </lineage>
</organism>
<dbReference type="Proteomes" id="UP000326565">
    <property type="component" value="Unassembled WGS sequence"/>
</dbReference>
<keyword evidence="5" id="KW-1185">Reference proteome</keyword>